<proteinExistence type="predicted"/>
<name>A0ABT8DA75_9RHOB</name>
<feature type="chain" id="PRO_5045293483" description="Lipoprotein" evidence="1">
    <location>
        <begin position="18"/>
        <end position="118"/>
    </location>
</feature>
<dbReference type="EMBL" id="JAUFRC010000001">
    <property type="protein sequence ID" value="MDN3713385.1"/>
    <property type="molecule type" value="Genomic_DNA"/>
</dbReference>
<organism evidence="2 3">
    <name type="scientific">Paracoccus cavernae</name>
    <dbReference type="NCBI Taxonomy" id="1571207"/>
    <lineage>
        <taxon>Bacteria</taxon>
        <taxon>Pseudomonadati</taxon>
        <taxon>Pseudomonadota</taxon>
        <taxon>Alphaproteobacteria</taxon>
        <taxon>Rhodobacterales</taxon>
        <taxon>Paracoccaceae</taxon>
        <taxon>Paracoccus</taxon>
    </lineage>
</organism>
<reference evidence="3" key="1">
    <citation type="journal article" date="2019" name="Int. J. Syst. Evol. Microbiol.">
        <title>The Global Catalogue of Microorganisms (GCM) 10K type strain sequencing project: providing services to taxonomists for standard genome sequencing and annotation.</title>
        <authorList>
            <consortium name="The Broad Institute Genomics Platform"/>
            <consortium name="The Broad Institute Genome Sequencing Center for Infectious Disease"/>
            <person name="Wu L."/>
            <person name="Ma J."/>
        </authorList>
    </citation>
    <scope>NUCLEOTIDE SEQUENCE [LARGE SCALE GENOMIC DNA]</scope>
    <source>
        <strain evidence="3">CECT 8482</strain>
    </source>
</reference>
<evidence type="ECO:0000313" key="3">
    <source>
        <dbReference type="Proteomes" id="UP001243846"/>
    </source>
</evidence>
<evidence type="ECO:0000256" key="1">
    <source>
        <dbReference type="SAM" id="SignalP"/>
    </source>
</evidence>
<gene>
    <name evidence="2" type="ORF">QWZ10_19595</name>
</gene>
<keyword evidence="3" id="KW-1185">Reference proteome</keyword>
<comment type="caution">
    <text evidence="2">The sequence shown here is derived from an EMBL/GenBank/DDBJ whole genome shotgun (WGS) entry which is preliminary data.</text>
</comment>
<sequence length="118" mass="12217">MPIILALLLLLSACASPAPDFFGAARHDTVIDGIRFSVFHKGNEAEVVRLGYLGRNAHAAVPALMVRAAEETTGCAAAPDSLRSRIPVIRAKRGSRFAVDAPWAASGSNASCAGKSSG</sequence>
<keyword evidence="1" id="KW-0732">Signal</keyword>
<feature type="signal peptide" evidence="1">
    <location>
        <begin position="1"/>
        <end position="17"/>
    </location>
</feature>
<evidence type="ECO:0008006" key="4">
    <source>
        <dbReference type="Google" id="ProtNLM"/>
    </source>
</evidence>
<evidence type="ECO:0000313" key="2">
    <source>
        <dbReference type="EMBL" id="MDN3713385.1"/>
    </source>
</evidence>
<accession>A0ABT8DA75</accession>
<protein>
    <recommendedName>
        <fullName evidence="4">Lipoprotein</fullName>
    </recommendedName>
</protein>
<dbReference type="Proteomes" id="UP001243846">
    <property type="component" value="Unassembled WGS sequence"/>
</dbReference>